<organism evidence="1 2">
    <name type="scientific">Paenibacillus alginolyticus</name>
    <dbReference type="NCBI Taxonomy" id="59839"/>
    <lineage>
        <taxon>Bacteria</taxon>
        <taxon>Bacillati</taxon>
        <taxon>Bacillota</taxon>
        <taxon>Bacilli</taxon>
        <taxon>Bacillales</taxon>
        <taxon>Paenibacillaceae</taxon>
        <taxon>Paenibacillus</taxon>
    </lineage>
</organism>
<protein>
    <submittedName>
        <fullName evidence="1">Uncharacterized protein</fullName>
    </submittedName>
</protein>
<keyword evidence="2" id="KW-1185">Reference proteome</keyword>
<dbReference type="EMBL" id="JAMDMX010000001">
    <property type="protein sequence ID" value="MCY9691442.1"/>
    <property type="molecule type" value="Genomic_DNA"/>
</dbReference>
<reference evidence="1 2" key="1">
    <citation type="submission" date="2022-05" db="EMBL/GenBank/DDBJ databases">
        <title>Genome Sequencing of Bee-Associated Microbes.</title>
        <authorList>
            <person name="Dunlap C."/>
        </authorList>
    </citation>
    <scope>NUCLEOTIDE SEQUENCE [LARGE SCALE GENOMIC DNA]</scope>
    <source>
        <strain evidence="1 2">NRRL B-14421</strain>
    </source>
</reference>
<sequence>MESGGGFWKNAETMWHSWMGCSGSAHLRRPDRKTITACRWHRSKAAGHPALALRLRTNIELEQTGIPGWGMIKVL</sequence>
<comment type="caution">
    <text evidence="1">The sequence shown here is derived from an EMBL/GenBank/DDBJ whole genome shotgun (WGS) entry which is preliminary data.</text>
</comment>
<proteinExistence type="predicted"/>
<gene>
    <name evidence="1" type="ORF">M5X19_00670</name>
</gene>
<name>A0ABT4G5I9_9BACL</name>
<dbReference type="Proteomes" id="UP001527099">
    <property type="component" value="Unassembled WGS sequence"/>
</dbReference>
<accession>A0ABT4G5I9</accession>
<dbReference type="RefSeq" id="WP_268613332.1">
    <property type="nucleotide sequence ID" value="NZ_JAMDMX010000001.1"/>
</dbReference>
<evidence type="ECO:0000313" key="1">
    <source>
        <dbReference type="EMBL" id="MCY9691442.1"/>
    </source>
</evidence>
<evidence type="ECO:0000313" key="2">
    <source>
        <dbReference type="Proteomes" id="UP001527099"/>
    </source>
</evidence>